<keyword evidence="3" id="KW-1185">Reference proteome</keyword>
<name>A0A9R1WBU4_LACSA</name>
<organism evidence="2 3">
    <name type="scientific">Lactuca sativa</name>
    <name type="common">Garden lettuce</name>
    <dbReference type="NCBI Taxonomy" id="4236"/>
    <lineage>
        <taxon>Eukaryota</taxon>
        <taxon>Viridiplantae</taxon>
        <taxon>Streptophyta</taxon>
        <taxon>Embryophyta</taxon>
        <taxon>Tracheophyta</taxon>
        <taxon>Spermatophyta</taxon>
        <taxon>Magnoliopsida</taxon>
        <taxon>eudicotyledons</taxon>
        <taxon>Gunneridae</taxon>
        <taxon>Pentapetalae</taxon>
        <taxon>asterids</taxon>
        <taxon>campanulids</taxon>
        <taxon>Asterales</taxon>
        <taxon>Asteraceae</taxon>
        <taxon>Cichorioideae</taxon>
        <taxon>Cichorieae</taxon>
        <taxon>Lactucinae</taxon>
        <taxon>Lactuca</taxon>
    </lineage>
</organism>
<evidence type="ECO:0000313" key="3">
    <source>
        <dbReference type="Proteomes" id="UP000235145"/>
    </source>
</evidence>
<dbReference type="InterPro" id="IPR029058">
    <property type="entry name" value="AB_hydrolase_fold"/>
</dbReference>
<dbReference type="InterPro" id="IPR022742">
    <property type="entry name" value="Hydrolase_4"/>
</dbReference>
<dbReference type="InterPro" id="IPR000073">
    <property type="entry name" value="AB_hydrolase_1"/>
</dbReference>
<proteinExistence type="predicted"/>
<accession>A0A9R1WBU4</accession>
<dbReference type="SUPFAM" id="SSF53474">
    <property type="entry name" value="alpha/beta-Hydrolases"/>
    <property type="match status" value="1"/>
</dbReference>
<dbReference type="GO" id="GO:0016298">
    <property type="term" value="F:lipase activity"/>
    <property type="evidence" value="ECO:0000318"/>
    <property type="project" value="GO_Central"/>
</dbReference>
<feature type="domain" description="Serine aminopeptidase S33" evidence="1">
    <location>
        <begin position="76"/>
        <end position="319"/>
    </location>
</feature>
<gene>
    <name evidence="2" type="ORF">LSAT_V11C200079120</name>
</gene>
<dbReference type="FunFam" id="3.40.50.1820:FF:000054">
    <property type="entry name" value="Alpha/beta-Hydrolases superfamily protein"/>
    <property type="match status" value="1"/>
</dbReference>
<dbReference type="InterPro" id="IPR051044">
    <property type="entry name" value="MAG_DAG_Lipase"/>
</dbReference>
<comment type="caution">
    <text evidence="2">The sequence shown here is derived from an EMBL/GenBank/DDBJ whole genome shotgun (WGS) entry which is preliminary data.</text>
</comment>
<dbReference type="AlphaFoldDB" id="A0A9R1WBU4"/>
<reference evidence="2 3" key="1">
    <citation type="journal article" date="2017" name="Nat. Commun.">
        <title>Genome assembly with in vitro proximity ligation data and whole-genome triplication in lettuce.</title>
        <authorList>
            <person name="Reyes-Chin-Wo S."/>
            <person name="Wang Z."/>
            <person name="Yang X."/>
            <person name="Kozik A."/>
            <person name="Arikit S."/>
            <person name="Song C."/>
            <person name="Xia L."/>
            <person name="Froenicke L."/>
            <person name="Lavelle D.O."/>
            <person name="Truco M.J."/>
            <person name="Xia R."/>
            <person name="Zhu S."/>
            <person name="Xu C."/>
            <person name="Xu H."/>
            <person name="Xu X."/>
            <person name="Cox K."/>
            <person name="Korf I."/>
            <person name="Meyers B.C."/>
            <person name="Michelmore R.W."/>
        </authorList>
    </citation>
    <scope>NUCLEOTIDE SEQUENCE [LARGE SCALE GENOMIC DNA]</scope>
    <source>
        <strain evidence="3">cv. Salinas</strain>
        <tissue evidence="2">Seedlings</tissue>
    </source>
</reference>
<dbReference type="Proteomes" id="UP000235145">
    <property type="component" value="Unassembled WGS sequence"/>
</dbReference>
<dbReference type="Gramene" id="rna-gnl|WGS:NBSK|LSAT_2X79441_mrna">
    <property type="protein sequence ID" value="cds-PLY88511.1"/>
    <property type="gene ID" value="gene-LSAT_2X79441"/>
</dbReference>
<dbReference type="OrthoDB" id="2498029at2759"/>
<protein>
    <recommendedName>
        <fullName evidence="1">Serine aminopeptidase S33 domain-containing protein</fullName>
    </recommendedName>
</protein>
<dbReference type="GO" id="GO:0016020">
    <property type="term" value="C:membrane"/>
    <property type="evidence" value="ECO:0000318"/>
    <property type="project" value="GO_Central"/>
</dbReference>
<dbReference type="Gene3D" id="3.40.50.1820">
    <property type="entry name" value="alpha/beta hydrolase"/>
    <property type="match status" value="1"/>
</dbReference>
<dbReference type="EMBL" id="NBSK02000002">
    <property type="protein sequence ID" value="KAJ0220844.1"/>
    <property type="molecule type" value="Genomic_DNA"/>
</dbReference>
<sequence length="341" mass="38381">MLKGVELTPELQEILNANMDCVQERRTAREAFKDIQLNIDHILFNTKYEGLKTKESYETNSKGIEIFSKSWFPGAQPPKAVICYCHGYGDTCTFFFEGIARKFASCGYAVFAMDLPGLGLSEGLHCYIPSFDALVDDVVEHYSKVLENPEIRDLPRFLLGQSMGGAVALKVHLKQPTFWTGAVLVAPMCKIADDVVPPWAVTKFLIGMAKVMPKMKLVPQKDLGDMAFRDPKKKHLPNYNVIGYKDKPRLGTAMELLKTTQEIESQLENVSLPLLILHGKADMVTDPSVSKALHEKAKSPDKKYNLYDDAWHSLMDGEPDEIITRVLTDIITWLDEHTTKK</sequence>
<dbReference type="Pfam" id="PF12146">
    <property type="entry name" value="Hydrolase_4"/>
    <property type="match status" value="1"/>
</dbReference>
<dbReference type="PANTHER" id="PTHR11614">
    <property type="entry name" value="PHOSPHOLIPASE-RELATED"/>
    <property type="match status" value="1"/>
</dbReference>
<evidence type="ECO:0000259" key="1">
    <source>
        <dbReference type="Pfam" id="PF12146"/>
    </source>
</evidence>
<dbReference type="PRINTS" id="PR00111">
    <property type="entry name" value="ABHYDROLASE"/>
</dbReference>
<evidence type="ECO:0000313" key="2">
    <source>
        <dbReference type="EMBL" id="KAJ0220844.1"/>
    </source>
</evidence>